<keyword evidence="1" id="KW-0812">Transmembrane</keyword>
<protein>
    <submittedName>
        <fullName evidence="2">Uncharacterized protein</fullName>
    </submittedName>
</protein>
<keyword evidence="1" id="KW-0472">Membrane</keyword>
<gene>
    <name evidence="2" type="ORF">AFUS01_LOCUS9511</name>
</gene>
<keyword evidence="3" id="KW-1185">Reference proteome</keyword>
<evidence type="ECO:0000256" key="1">
    <source>
        <dbReference type="SAM" id="Phobius"/>
    </source>
</evidence>
<dbReference type="EMBL" id="CAJVCH010068528">
    <property type="protein sequence ID" value="CAG7720225.1"/>
    <property type="molecule type" value="Genomic_DNA"/>
</dbReference>
<name>A0A8J2NZN4_9HEXA</name>
<feature type="transmembrane region" description="Helical" evidence="1">
    <location>
        <begin position="102"/>
        <end position="121"/>
    </location>
</feature>
<accession>A0A8J2NZN4</accession>
<proteinExistence type="predicted"/>
<feature type="transmembrane region" description="Helical" evidence="1">
    <location>
        <begin position="255"/>
        <end position="275"/>
    </location>
</feature>
<evidence type="ECO:0000313" key="2">
    <source>
        <dbReference type="EMBL" id="CAG7720225.1"/>
    </source>
</evidence>
<reference evidence="2" key="1">
    <citation type="submission" date="2021-06" db="EMBL/GenBank/DDBJ databases">
        <authorList>
            <person name="Hodson N. C."/>
            <person name="Mongue J. A."/>
            <person name="Jaron S. K."/>
        </authorList>
    </citation>
    <scope>NUCLEOTIDE SEQUENCE</scope>
</reference>
<feature type="transmembrane region" description="Helical" evidence="1">
    <location>
        <begin position="230"/>
        <end position="249"/>
    </location>
</feature>
<comment type="caution">
    <text evidence="2">The sequence shown here is derived from an EMBL/GenBank/DDBJ whole genome shotgun (WGS) entry which is preliminary data.</text>
</comment>
<dbReference type="Proteomes" id="UP000708208">
    <property type="component" value="Unassembled WGS sequence"/>
</dbReference>
<feature type="transmembrane region" description="Helical" evidence="1">
    <location>
        <begin position="42"/>
        <end position="64"/>
    </location>
</feature>
<dbReference type="AlphaFoldDB" id="A0A8J2NZN4"/>
<sequence length="309" mass="35878">MLTKEDIKWSLQFLKLVSALGFLPLDINVETPSIRVTQGFRIYIYPIFCGLTVIHLCFLLWKYWLFYANPELLEKVFDDILFLSKVKHKGTSRWKGYSFEDILVVGAPMVASCWFFILILFLKKPTRLSYFSSVLDVKFTSSSSYILWGGLELFLWSSPISVEMLVLFYAALFFKTTSQSLKSAEEMLNCREHITARTINSCEHALRRLQLLLLYFNQLYSHIIFSLKNFYICGGITCGYPAVALRHISLLDSTVFTVFGVETVLIYVLIFNRAFGFGCKMIELKKDILVASQLIPRKTWRMEVERRTM</sequence>
<organism evidence="2 3">
    <name type="scientific">Allacma fusca</name>
    <dbReference type="NCBI Taxonomy" id="39272"/>
    <lineage>
        <taxon>Eukaryota</taxon>
        <taxon>Metazoa</taxon>
        <taxon>Ecdysozoa</taxon>
        <taxon>Arthropoda</taxon>
        <taxon>Hexapoda</taxon>
        <taxon>Collembola</taxon>
        <taxon>Symphypleona</taxon>
        <taxon>Sminthuridae</taxon>
        <taxon>Allacma</taxon>
    </lineage>
</organism>
<evidence type="ECO:0000313" key="3">
    <source>
        <dbReference type="Proteomes" id="UP000708208"/>
    </source>
</evidence>
<keyword evidence="1" id="KW-1133">Transmembrane helix</keyword>